<dbReference type="PROSITE" id="PS50005">
    <property type="entry name" value="TPR"/>
    <property type="match status" value="1"/>
</dbReference>
<dbReference type="InterPro" id="IPR041664">
    <property type="entry name" value="AAA_16"/>
</dbReference>
<keyword evidence="1" id="KW-0802">TPR repeat</keyword>
<dbReference type="Proteomes" id="UP000198864">
    <property type="component" value="Unassembled WGS sequence"/>
</dbReference>
<dbReference type="STRING" id="285676.GA0070561_5962"/>
<evidence type="ECO:0000256" key="1">
    <source>
        <dbReference type="PROSITE-ProRule" id="PRU00339"/>
    </source>
</evidence>
<evidence type="ECO:0000313" key="4">
    <source>
        <dbReference type="EMBL" id="SCF37631.1"/>
    </source>
</evidence>
<dbReference type="Pfam" id="PF13191">
    <property type="entry name" value="AAA_16"/>
    <property type="match status" value="1"/>
</dbReference>
<organism evidence="4 5">
    <name type="scientific">Micromonospora saelicesensis</name>
    <dbReference type="NCBI Taxonomy" id="285676"/>
    <lineage>
        <taxon>Bacteria</taxon>
        <taxon>Bacillati</taxon>
        <taxon>Actinomycetota</taxon>
        <taxon>Actinomycetes</taxon>
        <taxon>Micromonosporales</taxon>
        <taxon>Micromonosporaceae</taxon>
        <taxon>Micromonospora</taxon>
    </lineage>
</organism>
<dbReference type="InterPro" id="IPR024983">
    <property type="entry name" value="CHAT_dom"/>
</dbReference>
<dbReference type="SMART" id="SM00028">
    <property type="entry name" value="TPR"/>
    <property type="match status" value="9"/>
</dbReference>
<name>A0A1C4ZXQ3_9ACTN</name>
<proteinExistence type="predicted"/>
<dbReference type="SUPFAM" id="SSF52540">
    <property type="entry name" value="P-loop containing nucleoside triphosphate hydrolases"/>
    <property type="match status" value="1"/>
</dbReference>
<dbReference type="SUPFAM" id="SSF48452">
    <property type="entry name" value="TPR-like"/>
    <property type="match status" value="3"/>
</dbReference>
<dbReference type="PANTHER" id="PTHR47691">
    <property type="entry name" value="REGULATOR-RELATED"/>
    <property type="match status" value="1"/>
</dbReference>
<dbReference type="InterPro" id="IPR011990">
    <property type="entry name" value="TPR-like_helical_dom_sf"/>
</dbReference>
<protein>
    <submittedName>
        <fullName evidence="4">Tetratricopeptide repeat-containing protein</fullName>
    </submittedName>
</protein>
<dbReference type="Pfam" id="PF12770">
    <property type="entry name" value="CHAT"/>
    <property type="match status" value="1"/>
</dbReference>
<dbReference type="PANTHER" id="PTHR47691:SF3">
    <property type="entry name" value="HTH-TYPE TRANSCRIPTIONAL REGULATOR RV0890C-RELATED"/>
    <property type="match status" value="1"/>
</dbReference>
<feature type="domain" description="Orc1-like AAA ATPase" evidence="3">
    <location>
        <begin position="363"/>
        <end position="480"/>
    </location>
</feature>
<gene>
    <name evidence="4" type="ORF">GA0070561_5962</name>
</gene>
<feature type="domain" description="CHAT" evidence="2">
    <location>
        <begin position="64"/>
        <end position="293"/>
    </location>
</feature>
<dbReference type="Pfam" id="PF13424">
    <property type="entry name" value="TPR_12"/>
    <property type="match status" value="2"/>
</dbReference>
<dbReference type="EMBL" id="FMCR01000007">
    <property type="protein sequence ID" value="SCF37631.1"/>
    <property type="molecule type" value="Genomic_DNA"/>
</dbReference>
<reference evidence="4 5" key="1">
    <citation type="submission" date="2016-06" db="EMBL/GenBank/DDBJ databases">
        <authorList>
            <person name="Kjaerup R.B."/>
            <person name="Dalgaard T.S."/>
            <person name="Juul-Madsen H.R."/>
        </authorList>
    </citation>
    <scope>NUCLEOTIDE SEQUENCE [LARGE SCALE GENOMIC DNA]</scope>
    <source>
        <strain evidence="4 5">DSM 44871</strain>
    </source>
</reference>
<sequence>MIRLTVSATDVVLAVRDDRHRHPVGPADQRTADLLWRLRGGPSVELSYEVGVALGRRFLDAPGPALRAELARPGRHRLGIEVVDPALADLPWETLVLPSEELPLALHPDVDVCRTGPDTPAPTVRVDGPLRMLAAIASPDDSTQPLLDHERELGRILGAVEPGHRHGVRVRVLEWGSAAAIRAALTEEPFHVLHVSSHARPGALLLETPTGTEDRVDAARFLAEVLPPGRSVPLIVLAGCSTARQDQRELPGLAGALLTHGAPAVLAMNGTVSDGYTIEFCARLYERLAAHSEPELLAEVSAVRRELAPTAAEWWMPTLFLADPGLRLAGGRDGAAVAAPPGQSLVGDGVVRAPTDFVGRREILRRLSRGKLRVLVHGIGGIGKTSLAAELARRFRDACGIVVATHGDATVDGILDELRRQVESRCAGAAPDDPLRRWLVALAEPGQDWRRRLDAIGTGDPPLLLVLDNAEDALNAEHRLADTDLAAFLAAWASRHELVVTSRHPFPVTGLETCHLGPLSWQETRKLLWRLPGVGQLPPAEQQRMWHRLGGHPRALEYLDGLLRGGSARSDEVAGRLAEAGGGRGAGSAEVGTPLAEAGALAAEDVLLPRLLGRLEAVPAARRLLLGAAVYRTPVDRTGLAWQLADPADGDDPPPEPAGLDESVETLSQLGLLAPVAGGHLVHRWTAASLLRIAGRDAVVDAHRRAGRYWGWRTRSSTDQHDFIRRAVEARYHHLAAGDTDEVVTYSELACQELHAAGHWAWEEKIWRELLPMAPSGSARGASFLKGLGDVHLSRGEYPQATERYEAALAVYRDLGDDSGVGKLLHQLGLVADNRGDRATADRLFQEALTILSGLDDRAAVSRTLHQLAGIARGNGDAELAMSRYLEELAIARDLDDLEGIAASHHQIGVLAFEARDLVKAERCIQVAITTYGRLGVRVQQGSGLVMLGRIALAQFAYETAEERVRAALKIFEEVGSNGHIAECSLLLGHLSRDLDDLEFAENCFARARTIVAALGEDRLLRRCDELLGSVRTVLGRAAEAVPHTLNAIGGDDEPPLQAALEWLAVQRLELGAQPFSALLARHLDPRQAAQRAEWVEAYLRFRFDVSHPTPLGSGYVLLAIAAAQAGEFGIARMCLLRALPICAAAGHRAGVAKCHEDLGRAALETRRLTEARSRYEQALEVYRVLRHEPNQAIVLHQLGRVCEEQEDLAGADGFYRRSIAIKKRLGNRSGVSNSTFHLGRVAGLRGDRALAERCYRTCLRIDREQGNWEEVALDQVAIGQLRVEQGHPAEGIPLIVEALSIDRQIGSTNAALDLNALRELRAGLGDEAFTAILTDAFGPAGAVEVLNLIAVLPSTAEPT</sequence>
<accession>A0A1C4ZXQ3</accession>
<evidence type="ECO:0000259" key="2">
    <source>
        <dbReference type="Pfam" id="PF12770"/>
    </source>
</evidence>
<dbReference type="InterPro" id="IPR019734">
    <property type="entry name" value="TPR_rpt"/>
</dbReference>
<feature type="repeat" description="TPR" evidence="1">
    <location>
        <begin position="782"/>
        <end position="815"/>
    </location>
</feature>
<dbReference type="InterPro" id="IPR027417">
    <property type="entry name" value="P-loop_NTPase"/>
</dbReference>
<dbReference type="Gene3D" id="1.25.40.10">
    <property type="entry name" value="Tetratricopeptide repeat domain"/>
    <property type="match status" value="3"/>
</dbReference>
<dbReference type="Gene3D" id="3.40.50.300">
    <property type="entry name" value="P-loop containing nucleotide triphosphate hydrolases"/>
    <property type="match status" value="1"/>
</dbReference>
<dbReference type="RefSeq" id="WP_091407030.1">
    <property type="nucleotide sequence ID" value="NZ_FMCR01000007.1"/>
</dbReference>
<evidence type="ECO:0000313" key="5">
    <source>
        <dbReference type="Proteomes" id="UP000198864"/>
    </source>
</evidence>
<evidence type="ECO:0000259" key="3">
    <source>
        <dbReference type="Pfam" id="PF13191"/>
    </source>
</evidence>